<dbReference type="NCBIfam" id="TIGR00756">
    <property type="entry name" value="PPR"/>
    <property type="match status" value="8"/>
</dbReference>
<evidence type="ECO:0000256" key="1">
    <source>
        <dbReference type="ARBA" id="ARBA00007626"/>
    </source>
</evidence>
<feature type="repeat" description="PPR" evidence="3">
    <location>
        <begin position="508"/>
        <end position="542"/>
    </location>
</feature>
<reference evidence="4 5" key="1">
    <citation type="journal article" date="2023" name="Int. J. Mol. Sci.">
        <title>De Novo Assembly and Annotation of 11 Diverse Shrub Willow (Salix) Genomes Reveals Novel Gene Organization in Sex-Linked Regions.</title>
        <authorList>
            <person name="Hyden B."/>
            <person name="Feng K."/>
            <person name="Yates T.B."/>
            <person name="Jawdy S."/>
            <person name="Cereghino C."/>
            <person name="Smart L.B."/>
            <person name="Muchero W."/>
        </authorList>
    </citation>
    <scope>NUCLEOTIDE SEQUENCE [LARGE SCALE GENOMIC DNA]</scope>
    <source>
        <tissue evidence="4">Shoot tip</tissue>
    </source>
</reference>
<evidence type="ECO:0000313" key="4">
    <source>
        <dbReference type="EMBL" id="KAJ6424975.1"/>
    </source>
</evidence>
<keyword evidence="5" id="KW-1185">Reference proteome</keyword>
<name>A0AAD6PDD5_9ROSI</name>
<evidence type="ECO:0000256" key="2">
    <source>
        <dbReference type="ARBA" id="ARBA00022737"/>
    </source>
</evidence>
<dbReference type="InterPro" id="IPR002885">
    <property type="entry name" value="PPR_rpt"/>
</dbReference>
<accession>A0AAD6PDD5</accession>
<dbReference type="EMBL" id="JAPFFJ010000006">
    <property type="protein sequence ID" value="KAJ6424975.1"/>
    <property type="molecule type" value="Genomic_DNA"/>
</dbReference>
<organism evidence="4 5">
    <name type="scientific">Salix udensis</name>
    <dbReference type="NCBI Taxonomy" id="889485"/>
    <lineage>
        <taxon>Eukaryota</taxon>
        <taxon>Viridiplantae</taxon>
        <taxon>Streptophyta</taxon>
        <taxon>Embryophyta</taxon>
        <taxon>Tracheophyta</taxon>
        <taxon>Spermatophyta</taxon>
        <taxon>Magnoliopsida</taxon>
        <taxon>eudicotyledons</taxon>
        <taxon>Gunneridae</taxon>
        <taxon>Pentapetalae</taxon>
        <taxon>rosids</taxon>
        <taxon>fabids</taxon>
        <taxon>Malpighiales</taxon>
        <taxon>Salicaceae</taxon>
        <taxon>Saliceae</taxon>
        <taxon>Salix</taxon>
    </lineage>
</organism>
<evidence type="ECO:0008006" key="6">
    <source>
        <dbReference type="Google" id="ProtNLM"/>
    </source>
</evidence>
<protein>
    <recommendedName>
        <fullName evidence="6">Pentatricopeptide repeat-containing protein</fullName>
    </recommendedName>
</protein>
<comment type="caution">
    <text evidence="4">The sequence shown here is derived from an EMBL/GenBank/DDBJ whole genome shotgun (WGS) entry which is preliminary data.</text>
</comment>
<dbReference type="InterPro" id="IPR011990">
    <property type="entry name" value="TPR-like_helical_dom_sf"/>
</dbReference>
<dbReference type="PROSITE" id="PS51375">
    <property type="entry name" value="PPR"/>
    <property type="match status" value="7"/>
</dbReference>
<dbReference type="PANTHER" id="PTHR47939">
    <property type="entry name" value="MEMBRANE-ASSOCIATED SALT-INDUCIBLE PROTEIN-LIKE"/>
    <property type="match status" value="1"/>
</dbReference>
<gene>
    <name evidence="4" type="ORF">OIU84_025697</name>
</gene>
<feature type="repeat" description="PPR" evidence="3">
    <location>
        <begin position="367"/>
        <end position="401"/>
    </location>
</feature>
<feature type="repeat" description="PPR" evidence="3">
    <location>
        <begin position="543"/>
        <end position="577"/>
    </location>
</feature>
<dbReference type="InterPro" id="IPR050667">
    <property type="entry name" value="PPR-containing_protein"/>
</dbReference>
<proteinExistence type="inferred from homology"/>
<evidence type="ECO:0000256" key="3">
    <source>
        <dbReference type="PROSITE-ProRule" id="PRU00708"/>
    </source>
</evidence>
<evidence type="ECO:0000313" key="5">
    <source>
        <dbReference type="Proteomes" id="UP001162972"/>
    </source>
</evidence>
<feature type="repeat" description="PPR" evidence="3">
    <location>
        <begin position="262"/>
        <end position="296"/>
    </location>
</feature>
<dbReference type="Proteomes" id="UP001162972">
    <property type="component" value="Chromosome 16"/>
</dbReference>
<feature type="repeat" description="PPR" evidence="3">
    <location>
        <begin position="429"/>
        <end position="463"/>
    </location>
</feature>
<dbReference type="Gene3D" id="1.25.40.10">
    <property type="entry name" value="Tetratricopeptide repeat domain"/>
    <property type="match status" value="4"/>
</dbReference>
<dbReference type="AlphaFoldDB" id="A0AAD6PDD5"/>
<dbReference type="Pfam" id="PF01535">
    <property type="entry name" value="PPR"/>
    <property type="match status" value="3"/>
</dbReference>
<dbReference type="Pfam" id="PF13041">
    <property type="entry name" value="PPR_2"/>
    <property type="match status" value="3"/>
</dbReference>
<sequence length="604" mass="68669">MKLQRCHPHRLFLKPILTFHTKPKHFYCTSAIRDSDDKDSQFIVTLKNIVRGKQSWIISFNDPFISNKLKPHHVEKVLLLTLDDSRLALRFFNFLGLHKNFNHSTMSFCILIHALANANLFWPASSLLQTLLLRGGLDPREVFEALHDCFKKCDFISSLGFDLLIQSYLQEKRMFDSVLIYRLMRQCELLPRVRTLGEVLNGLVKIRRVDMVLVLFGEIVSMGIRPDIYIYVAVIRSFCELKNFAKAKEMIQRMESSECDLNVLVYNVLIHGLCKNKRVWEAVEIKNGLIQKGLTASEVTYCTLVLGLCKVQEFEVGAGVMDEMIELGFVPTEAALSSLVEGLRRKGKVVDAFGLVTRVQKVGVMPSLFVYNALINSLCKDGKFDEAELLFKEMGEKGLPLISSLCSTGRVCEAKRFVDDLHKEHFKLNEMCYSALLHGYCKEGRLRDALGVCREMVKRGVDLDLVCYAVLIDGTIKEQDTSRVFGLLKNLHDQRLRPDKVIYTSMIDGYSKAGSVEKYCRRGNLDGAIELWDAMLNKGLKPDTLAYNFLIYGCCIAGELGKAFEFRDDMIRRGVKPNQATHSALTHEVSRKFSISTDPVMPEN</sequence>
<dbReference type="Pfam" id="PF12854">
    <property type="entry name" value="PPR_1"/>
    <property type="match status" value="1"/>
</dbReference>
<feature type="repeat" description="PPR" evidence="3">
    <location>
        <begin position="227"/>
        <end position="261"/>
    </location>
</feature>
<dbReference type="PANTHER" id="PTHR47939:SF13">
    <property type="entry name" value="OS03G0201400 PROTEIN"/>
    <property type="match status" value="1"/>
</dbReference>
<comment type="similarity">
    <text evidence="1">Belongs to the PPR family. P subfamily.</text>
</comment>
<keyword evidence="2" id="KW-0677">Repeat</keyword>
<feature type="repeat" description="PPR" evidence="3">
    <location>
        <begin position="297"/>
        <end position="331"/>
    </location>
</feature>